<comment type="caution">
    <text evidence="2">The sequence shown here is derived from an EMBL/GenBank/DDBJ whole genome shotgun (WGS) entry which is preliminary data.</text>
</comment>
<proteinExistence type="predicted"/>
<dbReference type="AlphaFoldDB" id="A0AAD9YS27"/>
<gene>
    <name evidence="2" type="ORF">CKAH01_12575</name>
</gene>
<name>A0AAD9YS27_COLKA</name>
<dbReference type="Proteomes" id="UP001281614">
    <property type="component" value="Unassembled WGS sequence"/>
</dbReference>
<evidence type="ECO:0000313" key="2">
    <source>
        <dbReference type="EMBL" id="KAK2776051.1"/>
    </source>
</evidence>
<reference evidence="2" key="1">
    <citation type="submission" date="2023-02" db="EMBL/GenBank/DDBJ databases">
        <title>Colletotrichum kahawae CIFC_Que2 genome sequencing and assembly.</title>
        <authorList>
            <person name="Baroncelli R."/>
        </authorList>
    </citation>
    <scope>NUCLEOTIDE SEQUENCE</scope>
    <source>
        <strain evidence="2">CIFC_Que2</strain>
    </source>
</reference>
<protein>
    <submittedName>
        <fullName evidence="2">Uncharacterized protein</fullName>
    </submittedName>
</protein>
<feature type="region of interest" description="Disordered" evidence="1">
    <location>
        <begin position="102"/>
        <end position="134"/>
    </location>
</feature>
<evidence type="ECO:0000256" key="1">
    <source>
        <dbReference type="SAM" id="MobiDB-lite"/>
    </source>
</evidence>
<organism evidence="2 3">
    <name type="scientific">Colletotrichum kahawae</name>
    <name type="common">Coffee berry disease fungus</name>
    <dbReference type="NCBI Taxonomy" id="34407"/>
    <lineage>
        <taxon>Eukaryota</taxon>
        <taxon>Fungi</taxon>
        <taxon>Dikarya</taxon>
        <taxon>Ascomycota</taxon>
        <taxon>Pezizomycotina</taxon>
        <taxon>Sordariomycetes</taxon>
        <taxon>Hypocreomycetidae</taxon>
        <taxon>Glomerellales</taxon>
        <taxon>Glomerellaceae</taxon>
        <taxon>Colletotrichum</taxon>
        <taxon>Colletotrichum gloeosporioides species complex</taxon>
    </lineage>
</organism>
<sequence length="134" mass="14064">MSLSSTEEKTPPLSAPATLFRLRSPAMARAEVVAGVQDVAYGAKGVADANNAASNHQLAECFSQVHRGTTSVARFYGEHLGSYNCNCNCNCNWNCNAPNGQRVSPSADKVTRNNGGDHGSAAGRPLRDPSLPCA</sequence>
<accession>A0AAD9YS27</accession>
<evidence type="ECO:0000313" key="3">
    <source>
        <dbReference type="Proteomes" id="UP001281614"/>
    </source>
</evidence>
<dbReference type="EMBL" id="VYYT01000031">
    <property type="protein sequence ID" value="KAK2776051.1"/>
    <property type="molecule type" value="Genomic_DNA"/>
</dbReference>
<keyword evidence="3" id="KW-1185">Reference proteome</keyword>